<accession>J0WLG0</accession>
<keyword evidence="3" id="KW-0349">Heme</keyword>
<dbReference type="GO" id="GO:0004497">
    <property type="term" value="F:monooxygenase activity"/>
    <property type="evidence" value="ECO:0007669"/>
    <property type="project" value="UniProtKB-KW"/>
</dbReference>
<comment type="similarity">
    <text evidence="2">Belongs to the cytochrome P450 family.</text>
</comment>
<dbReference type="SUPFAM" id="SSF48264">
    <property type="entry name" value="Cytochrome P450"/>
    <property type="match status" value="1"/>
</dbReference>
<evidence type="ECO:0000256" key="7">
    <source>
        <dbReference type="ARBA" id="ARBA00023033"/>
    </source>
</evidence>
<dbReference type="InterPro" id="IPR036396">
    <property type="entry name" value="Cyt_P450_sf"/>
</dbReference>
<dbReference type="Proteomes" id="UP000006514">
    <property type="component" value="Unassembled WGS sequence"/>
</dbReference>
<proteinExistence type="inferred from homology"/>
<evidence type="ECO:0000313" key="9">
    <source>
        <dbReference type="EMBL" id="EJD32605.1"/>
    </source>
</evidence>
<dbReference type="PANTHER" id="PTHR46300:SF7">
    <property type="entry name" value="P450, PUTATIVE (EUROFUNG)-RELATED"/>
    <property type="match status" value="1"/>
</dbReference>
<dbReference type="EMBL" id="JH688810">
    <property type="protein sequence ID" value="EJD32605.1"/>
    <property type="molecule type" value="Genomic_DNA"/>
</dbReference>
<dbReference type="OrthoDB" id="1055148at2759"/>
<keyword evidence="10" id="KW-1185">Reference proteome</keyword>
<dbReference type="KEGG" id="adl:AURDEDRAFT_178303"/>
<dbReference type="eggNOG" id="KOG0156">
    <property type="taxonomic scope" value="Eukaryota"/>
</dbReference>
<dbReference type="PANTHER" id="PTHR46300">
    <property type="entry name" value="P450, PUTATIVE (EUROFUNG)-RELATED-RELATED"/>
    <property type="match status" value="1"/>
</dbReference>
<keyword evidence="8" id="KW-1133">Transmembrane helix</keyword>
<dbReference type="AlphaFoldDB" id="J0WLG0"/>
<evidence type="ECO:0000313" key="10">
    <source>
        <dbReference type="Proteomes" id="UP000006514"/>
    </source>
</evidence>
<keyword evidence="7" id="KW-0503">Monooxygenase</keyword>
<evidence type="ECO:0000256" key="4">
    <source>
        <dbReference type="ARBA" id="ARBA00022723"/>
    </source>
</evidence>
<sequence>MDEFLRTPAVGAGAGVVAALAVLIVTVHGSRPRRLLPPGPRGVPLLGNALQIPTEYSWLQFAKWGEEYGDVVYLNALGQHIIVLNSPEAIQDLLIKRGSNYSDRPILQMAALSGWGRLFGLLPYGQKHQTTRKYCNRVLNVAACRDHAPLLEHSALRFIQKLNEDNGSLVKSADWMAARTILKIVYNHEVADKGVDPVVHLVESALESFAAAISPGWLVDVAPSLRFLPGWLPGTGFLRQARIWRKGVDAMFDVPFDAVVADMVRACRNESLQV</sequence>
<keyword evidence="5" id="KW-0560">Oxidoreductase</keyword>
<dbReference type="OMA" id="RANHEYH"/>
<evidence type="ECO:0000256" key="8">
    <source>
        <dbReference type="SAM" id="Phobius"/>
    </source>
</evidence>
<evidence type="ECO:0000256" key="5">
    <source>
        <dbReference type="ARBA" id="ARBA00023002"/>
    </source>
</evidence>
<evidence type="ECO:0000256" key="6">
    <source>
        <dbReference type="ARBA" id="ARBA00023004"/>
    </source>
</evidence>
<dbReference type="InterPro" id="IPR001128">
    <property type="entry name" value="Cyt_P450"/>
</dbReference>
<keyword evidence="8" id="KW-0812">Transmembrane</keyword>
<dbReference type="GO" id="GO:0020037">
    <property type="term" value="F:heme binding"/>
    <property type="evidence" value="ECO:0007669"/>
    <property type="project" value="InterPro"/>
</dbReference>
<evidence type="ECO:0000256" key="1">
    <source>
        <dbReference type="ARBA" id="ARBA00001971"/>
    </source>
</evidence>
<keyword evidence="8" id="KW-0472">Membrane</keyword>
<gene>
    <name evidence="9" type="ORF">AURDEDRAFT_178303</name>
</gene>
<dbReference type="GO" id="GO:0016705">
    <property type="term" value="F:oxidoreductase activity, acting on paired donors, with incorporation or reduction of molecular oxygen"/>
    <property type="evidence" value="ECO:0007669"/>
    <property type="project" value="InterPro"/>
</dbReference>
<keyword evidence="6" id="KW-0408">Iron</keyword>
<evidence type="ECO:0000256" key="2">
    <source>
        <dbReference type="ARBA" id="ARBA00010617"/>
    </source>
</evidence>
<reference evidence="10" key="1">
    <citation type="journal article" date="2012" name="Science">
        <title>The Paleozoic origin of enzymatic lignin decomposition reconstructed from 31 fungal genomes.</title>
        <authorList>
            <person name="Floudas D."/>
            <person name="Binder M."/>
            <person name="Riley R."/>
            <person name="Barry K."/>
            <person name="Blanchette R.A."/>
            <person name="Henrissat B."/>
            <person name="Martinez A.T."/>
            <person name="Otillar R."/>
            <person name="Spatafora J.W."/>
            <person name="Yadav J.S."/>
            <person name="Aerts A."/>
            <person name="Benoit I."/>
            <person name="Boyd A."/>
            <person name="Carlson A."/>
            <person name="Copeland A."/>
            <person name="Coutinho P.M."/>
            <person name="de Vries R.P."/>
            <person name="Ferreira P."/>
            <person name="Findley K."/>
            <person name="Foster B."/>
            <person name="Gaskell J."/>
            <person name="Glotzer D."/>
            <person name="Gorecki P."/>
            <person name="Heitman J."/>
            <person name="Hesse C."/>
            <person name="Hori C."/>
            <person name="Igarashi K."/>
            <person name="Jurgens J.A."/>
            <person name="Kallen N."/>
            <person name="Kersten P."/>
            <person name="Kohler A."/>
            <person name="Kuees U."/>
            <person name="Kumar T.K.A."/>
            <person name="Kuo A."/>
            <person name="LaButti K."/>
            <person name="Larrondo L.F."/>
            <person name="Lindquist E."/>
            <person name="Ling A."/>
            <person name="Lombard V."/>
            <person name="Lucas S."/>
            <person name="Lundell T."/>
            <person name="Martin R."/>
            <person name="McLaughlin D.J."/>
            <person name="Morgenstern I."/>
            <person name="Morin E."/>
            <person name="Murat C."/>
            <person name="Nagy L.G."/>
            <person name="Nolan M."/>
            <person name="Ohm R.A."/>
            <person name="Patyshakuliyeva A."/>
            <person name="Rokas A."/>
            <person name="Ruiz-Duenas F.J."/>
            <person name="Sabat G."/>
            <person name="Salamov A."/>
            <person name="Samejima M."/>
            <person name="Schmutz J."/>
            <person name="Slot J.C."/>
            <person name="St John F."/>
            <person name="Stenlid J."/>
            <person name="Sun H."/>
            <person name="Sun S."/>
            <person name="Syed K."/>
            <person name="Tsang A."/>
            <person name="Wiebenga A."/>
            <person name="Young D."/>
            <person name="Pisabarro A."/>
            <person name="Eastwood D.C."/>
            <person name="Martin F."/>
            <person name="Cullen D."/>
            <person name="Grigoriev I.V."/>
            <person name="Hibbett D.S."/>
        </authorList>
    </citation>
    <scope>NUCLEOTIDE SEQUENCE [LARGE SCALE GENOMIC DNA]</scope>
    <source>
        <strain evidence="10">TFB10046</strain>
    </source>
</reference>
<dbReference type="InterPro" id="IPR050364">
    <property type="entry name" value="Cytochrome_P450_fung"/>
</dbReference>
<protein>
    <submittedName>
        <fullName evidence="9">Cytochrome P450</fullName>
    </submittedName>
</protein>
<dbReference type="InParanoid" id="J0WLG0"/>
<organism evidence="9 10">
    <name type="scientific">Auricularia subglabra (strain TFB-10046 / SS5)</name>
    <name type="common">White-rot fungus</name>
    <name type="synonym">Auricularia delicata (strain TFB10046)</name>
    <dbReference type="NCBI Taxonomy" id="717982"/>
    <lineage>
        <taxon>Eukaryota</taxon>
        <taxon>Fungi</taxon>
        <taxon>Dikarya</taxon>
        <taxon>Basidiomycota</taxon>
        <taxon>Agaricomycotina</taxon>
        <taxon>Agaricomycetes</taxon>
        <taxon>Auriculariales</taxon>
        <taxon>Auriculariaceae</taxon>
        <taxon>Auricularia</taxon>
    </lineage>
</organism>
<evidence type="ECO:0000256" key="3">
    <source>
        <dbReference type="ARBA" id="ARBA00022617"/>
    </source>
</evidence>
<dbReference type="Pfam" id="PF00067">
    <property type="entry name" value="p450"/>
    <property type="match status" value="1"/>
</dbReference>
<keyword evidence="4" id="KW-0479">Metal-binding</keyword>
<dbReference type="Gene3D" id="1.10.630.10">
    <property type="entry name" value="Cytochrome P450"/>
    <property type="match status" value="1"/>
</dbReference>
<dbReference type="GO" id="GO:0005506">
    <property type="term" value="F:iron ion binding"/>
    <property type="evidence" value="ECO:0007669"/>
    <property type="project" value="InterPro"/>
</dbReference>
<comment type="cofactor">
    <cofactor evidence="1">
        <name>heme</name>
        <dbReference type="ChEBI" id="CHEBI:30413"/>
    </cofactor>
</comment>
<feature type="transmembrane region" description="Helical" evidence="8">
    <location>
        <begin position="6"/>
        <end position="27"/>
    </location>
</feature>
<name>J0WLG0_AURST</name>